<dbReference type="Pfam" id="PF01753">
    <property type="entry name" value="zf-MYND"/>
    <property type="match status" value="1"/>
</dbReference>
<keyword evidence="2 4" id="KW-0863">Zinc-finger</keyword>
<evidence type="ECO:0000313" key="6">
    <source>
        <dbReference type="EMBL" id="KAB8209300.1"/>
    </source>
</evidence>
<dbReference type="PANTHER" id="PTHR10237">
    <property type="entry name" value="DEFORMED EPIDERMAL AUTOREGULATORY FACTOR 1 HOMOLOG SUPPRESSIN"/>
    <property type="match status" value="1"/>
</dbReference>
<keyword evidence="1" id="KW-0479">Metal-binding</keyword>
<feature type="domain" description="MYND-type" evidence="5">
    <location>
        <begin position="9"/>
        <end position="50"/>
    </location>
</feature>
<evidence type="ECO:0000259" key="5">
    <source>
        <dbReference type="PROSITE" id="PS50865"/>
    </source>
</evidence>
<sequence length="224" mass="25609">MSDNTAAVCKVCAKESSNDTTLKRCAKCKTQWYCSRECQKADWKTHKKTCGKNADETFANTTTTGGTRPQNLEVFIEKPFHQGRYKLLIDTYRMKMEDQYTIEGEVDEDSIYSGRPDSRDGFRRFLRLVEKKRGLLPSWWSPEKAKACVAYGLNKDNWSSLDCCAKKGDFIEHYGDSTFPMQMRMFGEQIYGRGPGGQAGSQMMQMMMQAEKGEIKTSLLNVCR</sequence>
<dbReference type="PROSITE" id="PS50865">
    <property type="entry name" value="ZF_MYND_2"/>
    <property type="match status" value="1"/>
</dbReference>
<dbReference type="AlphaFoldDB" id="A0A5N6DYV4"/>
<evidence type="ECO:0000256" key="4">
    <source>
        <dbReference type="PROSITE-ProRule" id="PRU00134"/>
    </source>
</evidence>
<dbReference type="OMA" id="RMFGEQV"/>
<evidence type="ECO:0000313" key="7">
    <source>
        <dbReference type="Proteomes" id="UP000326532"/>
    </source>
</evidence>
<dbReference type="InterPro" id="IPR002893">
    <property type="entry name" value="Znf_MYND"/>
</dbReference>
<gene>
    <name evidence="6" type="ORF">BDV34DRAFT_232543</name>
</gene>
<organism evidence="6 7">
    <name type="scientific">Aspergillus parasiticus</name>
    <dbReference type="NCBI Taxonomy" id="5067"/>
    <lineage>
        <taxon>Eukaryota</taxon>
        <taxon>Fungi</taxon>
        <taxon>Dikarya</taxon>
        <taxon>Ascomycota</taxon>
        <taxon>Pezizomycotina</taxon>
        <taxon>Eurotiomycetes</taxon>
        <taxon>Eurotiomycetidae</taxon>
        <taxon>Eurotiales</taxon>
        <taxon>Aspergillaceae</taxon>
        <taxon>Aspergillus</taxon>
        <taxon>Aspergillus subgen. Circumdati</taxon>
    </lineage>
</organism>
<proteinExistence type="predicted"/>
<dbReference type="GO" id="GO:0008270">
    <property type="term" value="F:zinc ion binding"/>
    <property type="evidence" value="ECO:0007669"/>
    <property type="project" value="UniProtKB-KW"/>
</dbReference>
<dbReference type="PANTHER" id="PTHR10237:SF14">
    <property type="entry name" value="MYND-TYPE DOMAIN-CONTAINING PROTEIN"/>
    <property type="match status" value="1"/>
</dbReference>
<dbReference type="VEuPathDB" id="FungiDB:BDV34DRAFT_232543"/>
<dbReference type="GO" id="GO:0000981">
    <property type="term" value="F:DNA-binding transcription factor activity, RNA polymerase II-specific"/>
    <property type="evidence" value="ECO:0007669"/>
    <property type="project" value="TreeGrafter"/>
</dbReference>
<dbReference type="PROSITE" id="PS01360">
    <property type="entry name" value="ZF_MYND_1"/>
    <property type="match status" value="1"/>
</dbReference>
<dbReference type="EMBL" id="ML734947">
    <property type="protein sequence ID" value="KAB8209300.1"/>
    <property type="molecule type" value="Genomic_DNA"/>
</dbReference>
<evidence type="ECO:0000256" key="2">
    <source>
        <dbReference type="ARBA" id="ARBA00022771"/>
    </source>
</evidence>
<evidence type="ECO:0000256" key="1">
    <source>
        <dbReference type="ARBA" id="ARBA00022723"/>
    </source>
</evidence>
<keyword evidence="3" id="KW-0862">Zinc</keyword>
<dbReference type="InterPro" id="IPR024119">
    <property type="entry name" value="TF_DEAF-1"/>
</dbReference>
<protein>
    <recommendedName>
        <fullName evidence="5">MYND-type domain-containing protein</fullName>
    </recommendedName>
</protein>
<evidence type="ECO:0000256" key="3">
    <source>
        <dbReference type="ARBA" id="ARBA00022833"/>
    </source>
</evidence>
<dbReference type="SUPFAM" id="SSF144232">
    <property type="entry name" value="HIT/MYND zinc finger-like"/>
    <property type="match status" value="1"/>
</dbReference>
<dbReference type="Proteomes" id="UP000326532">
    <property type="component" value="Unassembled WGS sequence"/>
</dbReference>
<dbReference type="GO" id="GO:0005634">
    <property type="term" value="C:nucleus"/>
    <property type="evidence" value="ECO:0007669"/>
    <property type="project" value="TreeGrafter"/>
</dbReference>
<accession>A0A5N6DYV4</accession>
<dbReference type="Gene3D" id="6.10.140.2220">
    <property type="match status" value="1"/>
</dbReference>
<name>A0A5N6DYV4_ASPPA</name>
<keyword evidence="7" id="KW-1185">Reference proteome</keyword>
<reference evidence="6 7" key="1">
    <citation type="submission" date="2019-04" db="EMBL/GenBank/DDBJ databases">
        <title>Fungal friends and foes A comparative genomics study of 23 Aspergillus species from section Flavi.</title>
        <authorList>
            <consortium name="DOE Joint Genome Institute"/>
            <person name="Kjaerbolling I."/>
            <person name="Vesth T.C."/>
            <person name="Frisvad J.C."/>
            <person name="Nybo J.L."/>
            <person name="Theobald S."/>
            <person name="Kildgaard S."/>
            <person name="Petersen T.I."/>
            <person name="Kuo A."/>
            <person name="Sato A."/>
            <person name="Lyhne E.K."/>
            <person name="Kogle M.E."/>
            <person name="Wiebenga A."/>
            <person name="Kun R.S."/>
            <person name="Lubbers R.J."/>
            <person name="Makela M.R."/>
            <person name="Barry K."/>
            <person name="Chovatia M."/>
            <person name="Clum A."/>
            <person name="Daum C."/>
            <person name="Haridas S."/>
            <person name="He G."/>
            <person name="LaButti K."/>
            <person name="Lipzen A."/>
            <person name="Mondo S."/>
            <person name="Pangilinan J."/>
            <person name="Riley R."/>
            <person name="Salamov A."/>
            <person name="Simmons B.A."/>
            <person name="Magnuson J.K."/>
            <person name="Henrissat B."/>
            <person name="Mortensen U.H."/>
            <person name="Larsen T.O."/>
            <person name="De vries R.P."/>
            <person name="Grigoriev I.V."/>
            <person name="Machida M."/>
            <person name="Baker S.E."/>
            <person name="Andersen M.R."/>
        </authorList>
    </citation>
    <scope>NUCLEOTIDE SEQUENCE [LARGE SCALE GENOMIC DNA]</scope>
    <source>
        <strain evidence="6 7">CBS 117618</strain>
    </source>
</reference>